<evidence type="ECO:0000256" key="5">
    <source>
        <dbReference type="ARBA" id="ARBA00023136"/>
    </source>
</evidence>
<feature type="transmembrane region" description="Helical" evidence="6">
    <location>
        <begin position="437"/>
        <end position="456"/>
    </location>
</feature>
<dbReference type="Proteomes" id="UP000053617">
    <property type="component" value="Unassembled WGS sequence"/>
</dbReference>
<feature type="transmembrane region" description="Helical" evidence="6">
    <location>
        <begin position="157"/>
        <end position="176"/>
    </location>
</feature>
<feature type="transmembrane region" description="Helical" evidence="6">
    <location>
        <begin position="188"/>
        <end position="207"/>
    </location>
</feature>
<sequence length="514" mass="57416">MGFRNHRIISAFNGRLAFAVSVLMLSQINFGMDINAFSTTQAMTAFEEKFGVWNEERQRSIIEPYFLSLLNSLTYAGQVVGVITGGYIGRRWGRRMSFFVMCFWAVISAILLVTAQHKEQMLVGRILNYIYIGQELATVPVMQSEIVPANVRGFVVGTYQLGTMFGSFLMSLITYGTSRMSSEASFRIPLGLFFVIPVVVFAGVWFIPESPRWLLVHNRPEEAMVSLRKYRQGRFTEEEIVEEYQTQVAFVRMNHEKGTFQEMWQGTNLKRSLIVIGANISIQISGQSFSSKYGAVFLKDIGAIDPFAMYCISTGLSILVVMFSMYFLDKMGRRPPLIAGSVLQSGSMLAMGGLGTNSTLTDSQAVGITALLTIFYGGFCLGWAPIYHILTAEIPNSRMRDMTYTVASVVTVVTQFAVAFTIPYLYYEPYAALGPKIGLIFGSLAVCTLVFAIFCIPECRKLSLEEVDHLFMNKTPILKFGKHKHGQILPPEVLEITSEKLEDGPNVEQKEVVA</sequence>
<dbReference type="HOGENOM" id="CLU_001265_30_1_1"/>
<evidence type="ECO:0000313" key="9">
    <source>
        <dbReference type="Proteomes" id="UP000053617"/>
    </source>
</evidence>
<evidence type="ECO:0000256" key="1">
    <source>
        <dbReference type="ARBA" id="ARBA00004141"/>
    </source>
</evidence>
<keyword evidence="3 6" id="KW-0812">Transmembrane</keyword>
<reference evidence="8 9" key="1">
    <citation type="submission" date="2015-01" db="EMBL/GenBank/DDBJ databases">
        <title>The Genome Sequence of Rhinocladiella mackenzie CBS 650.93.</title>
        <authorList>
            <consortium name="The Broad Institute Genomics Platform"/>
            <person name="Cuomo C."/>
            <person name="de Hoog S."/>
            <person name="Gorbushina A."/>
            <person name="Stielow B."/>
            <person name="Teixiera M."/>
            <person name="Abouelleil A."/>
            <person name="Chapman S.B."/>
            <person name="Priest M."/>
            <person name="Young S.K."/>
            <person name="Wortman J."/>
            <person name="Nusbaum C."/>
            <person name="Birren B."/>
        </authorList>
    </citation>
    <scope>NUCLEOTIDE SEQUENCE [LARGE SCALE GENOMIC DNA]</scope>
    <source>
        <strain evidence="8 9">CBS 650.93</strain>
    </source>
</reference>
<evidence type="ECO:0000313" key="8">
    <source>
        <dbReference type="EMBL" id="KIX03630.1"/>
    </source>
</evidence>
<feature type="transmembrane region" description="Helical" evidence="6">
    <location>
        <begin position="366"/>
        <end position="390"/>
    </location>
</feature>
<feature type="transmembrane region" description="Helical" evidence="6">
    <location>
        <begin position="96"/>
        <end position="115"/>
    </location>
</feature>
<keyword evidence="4 6" id="KW-1133">Transmembrane helix</keyword>
<comment type="subcellular location">
    <subcellularLocation>
        <location evidence="1">Membrane</location>
        <topology evidence="1">Multi-pass membrane protein</topology>
    </subcellularLocation>
</comment>
<dbReference type="Gene3D" id="1.20.1250.20">
    <property type="entry name" value="MFS general substrate transporter like domains"/>
    <property type="match status" value="1"/>
</dbReference>
<comment type="similarity">
    <text evidence="2">Belongs to the major facilitator superfamily. Sugar transporter (TC 2.A.1.1) family.</text>
</comment>
<feature type="transmembrane region" description="Helical" evidence="6">
    <location>
        <begin position="402"/>
        <end position="425"/>
    </location>
</feature>
<dbReference type="EMBL" id="KN847479">
    <property type="protein sequence ID" value="KIX03630.1"/>
    <property type="molecule type" value="Genomic_DNA"/>
</dbReference>
<dbReference type="OrthoDB" id="6612291at2759"/>
<dbReference type="GeneID" id="25295254"/>
<name>A0A0D2J3R6_9EURO</name>
<evidence type="ECO:0000259" key="7">
    <source>
        <dbReference type="PROSITE" id="PS50850"/>
    </source>
</evidence>
<dbReference type="InterPro" id="IPR005828">
    <property type="entry name" value="MFS_sugar_transport-like"/>
</dbReference>
<keyword evidence="9" id="KW-1185">Reference proteome</keyword>
<dbReference type="GO" id="GO:0005351">
    <property type="term" value="F:carbohydrate:proton symporter activity"/>
    <property type="evidence" value="ECO:0007669"/>
    <property type="project" value="TreeGrafter"/>
</dbReference>
<gene>
    <name evidence="8" type="ORF">Z518_07183</name>
</gene>
<feature type="transmembrane region" description="Helical" evidence="6">
    <location>
        <begin position="65"/>
        <end position="89"/>
    </location>
</feature>
<dbReference type="GO" id="GO:0016020">
    <property type="term" value="C:membrane"/>
    <property type="evidence" value="ECO:0007669"/>
    <property type="project" value="UniProtKB-SubCell"/>
</dbReference>
<dbReference type="Pfam" id="PF00083">
    <property type="entry name" value="Sugar_tr"/>
    <property type="match status" value="1"/>
</dbReference>
<dbReference type="VEuPathDB" id="FungiDB:Z518_07183"/>
<evidence type="ECO:0000256" key="3">
    <source>
        <dbReference type="ARBA" id="ARBA00022692"/>
    </source>
</evidence>
<evidence type="ECO:0000256" key="6">
    <source>
        <dbReference type="SAM" id="Phobius"/>
    </source>
</evidence>
<dbReference type="PANTHER" id="PTHR48022:SF77">
    <property type="entry name" value="MAJOR FACILITATOR SUPERFAMILY (MFS) PROFILE DOMAIN-CONTAINING PROTEIN"/>
    <property type="match status" value="1"/>
</dbReference>
<dbReference type="InterPro" id="IPR036259">
    <property type="entry name" value="MFS_trans_sf"/>
</dbReference>
<dbReference type="PANTHER" id="PTHR48022">
    <property type="entry name" value="PLASTIDIC GLUCOSE TRANSPORTER 4"/>
    <property type="match status" value="1"/>
</dbReference>
<feature type="transmembrane region" description="Helical" evidence="6">
    <location>
        <begin position="307"/>
        <end position="328"/>
    </location>
</feature>
<dbReference type="InterPro" id="IPR020846">
    <property type="entry name" value="MFS_dom"/>
</dbReference>
<evidence type="ECO:0000256" key="2">
    <source>
        <dbReference type="ARBA" id="ARBA00010992"/>
    </source>
</evidence>
<dbReference type="RefSeq" id="XP_013270766.1">
    <property type="nucleotide sequence ID" value="XM_013415312.1"/>
</dbReference>
<dbReference type="PROSITE" id="PS00216">
    <property type="entry name" value="SUGAR_TRANSPORT_1"/>
    <property type="match status" value="1"/>
</dbReference>
<dbReference type="PROSITE" id="PS50850">
    <property type="entry name" value="MFS"/>
    <property type="match status" value="1"/>
</dbReference>
<accession>A0A0D2J3R6</accession>
<dbReference type="InterPro" id="IPR005829">
    <property type="entry name" value="Sugar_transporter_CS"/>
</dbReference>
<proteinExistence type="inferred from homology"/>
<protein>
    <recommendedName>
        <fullName evidence="7">Major facilitator superfamily (MFS) profile domain-containing protein</fullName>
    </recommendedName>
</protein>
<dbReference type="SUPFAM" id="SSF103473">
    <property type="entry name" value="MFS general substrate transporter"/>
    <property type="match status" value="1"/>
</dbReference>
<feature type="domain" description="Major facilitator superfamily (MFS) profile" evidence="7">
    <location>
        <begin position="19"/>
        <end position="460"/>
    </location>
</feature>
<dbReference type="AlphaFoldDB" id="A0A0D2J3R6"/>
<dbReference type="InterPro" id="IPR050360">
    <property type="entry name" value="MFS_Sugar_Transporters"/>
</dbReference>
<keyword evidence="5 6" id="KW-0472">Membrane</keyword>
<feature type="transmembrane region" description="Helical" evidence="6">
    <location>
        <begin position="12"/>
        <end position="30"/>
    </location>
</feature>
<feature type="transmembrane region" description="Helical" evidence="6">
    <location>
        <begin position="335"/>
        <end position="354"/>
    </location>
</feature>
<organism evidence="8 9">
    <name type="scientific">Rhinocladiella mackenziei CBS 650.93</name>
    <dbReference type="NCBI Taxonomy" id="1442369"/>
    <lineage>
        <taxon>Eukaryota</taxon>
        <taxon>Fungi</taxon>
        <taxon>Dikarya</taxon>
        <taxon>Ascomycota</taxon>
        <taxon>Pezizomycotina</taxon>
        <taxon>Eurotiomycetes</taxon>
        <taxon>Chaetothyriomycetidae</taxon>
        <taxon>Chaetothyriales</taxon>
        <taxon>Herpotrichiellaceae</taxon>
        <taxon>Rhinocladiella</taxon>
    </lineage>
</organism>
<evidence type="ECO:0000256" key="4">
    <source>
        <dbReference type="ARBA" id="ARBA00022989"/>
    </source>
</evidence>